<organism evidence="2 3">
    <name type="scientific">Tessaracoccus oleiagri</name>
    <dbReference type="NCBI Taxonomy" id="686624"/>
    <lineage>
        <taxon>Bacteria</taxon>
        <taxon>Bacillati</taxon>
        <taxon>Actinomycetota</taxon>
        <taxon>Actinomycetes</taxon>
        <taxon>Propionibacteriales</taxon>
        <taxon>Propionibacteriaceae</taxon>
        <taxon>Tessaracoccus</taxon>
    </lineage>
</organism>
<dbReference type="NCBIfam" id="TIGR03177">
    <property type="entry name" value="pilus_cpaB"/>
    <property type="match status" value="1"/>
</dbReference>
<dbReference type="RefSeq" id="WP_093253037.1">
    <property type="nucleotide sequence ID" value="NZ_FNGP01000005.1"/>
</dbReference>
<dbReference type="InterPro" id="IPR017592">
    <property type="entry name" value="Pilus_assmbl_Flp-typ_CpaB"/>
</dbReference>
<evidence type="ECO:0000313" key="2">
    <source>
        <dbReference type="EMBL" id="SDL73616.1"/>
    </source>
</evidence>
<dbReference type="Pfam" id="PF08666">
    <property type="entry name" value="SAF"/>
    <property type="match status" value="1"/>
</dbReference>
<accession>A0A1G9MH68</accession>
<sequence length="232" mass="23845">MSRRLIASLLALVSAVVAGLLVFTYAQGADSRAMAELAPVPVLVVTQPVPAGTPAEAMADYVAVKEVPESSVTPGGVASLGDVAGQVTVAPLVAGEQLLAARFVSPELADAPAFEIPDGLHQISIQLEPRRVLGGHLAAGETVGVFTSVEGETDLVLHKVLVTRVSGGAIEATDEEPAQGPAESLMVTLAVNAADAAKIVWAAEYYPIWLTLEPADAPDDNPPVVTAENVFP</sequence>
<dbReference type="OrthoDB" id="5182178at2"/>
<evidence type="ECO:0000313" key="3">
    <source>
        <dbReference type="Proteomes" id="UP000199475"/>
    </source>
</evidence>
<keyword evidence="3" id="KW-1185">Reference proteome</keyword>
<dbReference type="Proteomes" id="UP000199475">
    <property type="component" value="Unassembled WGS sequence"/>
</dbReference>
<protein>
    <submittedName>
        <fullName evidence="2">Pilus assembly protein CpaB</fullName>
    </submittedName>
</protein>
<dbReference type="Pfam" id="PF16976">
    <property type="entry name" value="RcpC"/>
    <property type="match status" value="1"/>
</dbReference>
<proteinExistence type="predicted"/>
<dbReference type="CDD" id="cd11614">
    <property type="entry name" value="SAF_CpaB_FlgA_like"/>
    <property type="match status" value="1"/>
</dbReference>
<dbReference type="AlphaFoldDB" id="A0A1G9MH68"/>
<reference evidence="2 3" key="1">
    <citation type="submission" date="2016-10" db="EMBL/GenBank/DDBJ databases">
        <authorList>
            <person name="de Groot N.N."/>
        </authorList>
    </citation>
    <scope>NUCLEOTIDE SEQUENCE [LARGE SCALE GENOMIC DNA]</scope>
    <source>
        <strain evidence="2 3">CGMCC 1.9159</strain>
    </source>
</reference>
<dbReference type="STRING" id="686624.SAMN04488242_2633"/>
<dbReference type="InterPro" id="IPR031571">
    <property type="entry name" value="RcpC_dom"/>
</dbReference>
<dbReference type="EMBL" id="FNGP01000005">
    <property type="protein sequence ID" value="SDL73616.1"/>
    <property type="molecule type" value="Genomic_DNA"/>
</dbReference>
<evidence type="ECO:0000259" key="1">
    <source>
        <dbReference type="SMART" id="SM00858"/>
    </source>
</evidence>
<feature type="domain" description="SAF" evidence="1">
    <location>
        <begin position="40"/>
        <end position="104"/>
    </location>
</feature>
<name>A0A1G9MH68_9ACTN</name>
<dbReference type="InterPro" id="IPR013974">
    <property type="entry name" value="SAF"/>
</dbReference>
<gene>
    <name evidence="2" type="ORF">SAMN04488242_2633</name>
</gene>
<dbReference type="SMART" id="SM00858">
    <property type="entry name" value="SAF"/>
    <property type="match status" value="1"/>
</dbReference>